<dbReference type="SUPFAM" id="SSF51735">
    <property type="entry name" value="NAD(P)-binding Rossmann-fold domains"/>
    <property type="match status" value="2"/>
</dbReference>
<dbReference type="InterPro" id="IPR036721">
    <property type="entry name" value="RCK_C_sf"/>
</dbReference>
<evidence type="ECO:0000256" key="2">
    <source>
        <dbReference type="ARBA" id="ARBA00022448"/>
    </source>
</evidence>
<dbReference type="Pfam" id="PF02080">
    <property type="entry name" value="TrkA_C"/>
    <property type="match status" value="2"/>
</dbReference>
<sequence>MKILIAGAGAVGTHLARLLEQENHDITLIDGDKERLSLIRDNSEILTYLGNCTSLNDLAAAGVGSADLFIGVTPEESKNINSCMLASNMGAKKTLARIDNHEYLLPKNQEFFENLGIHSMIYPELVAAREIAMAIKTPWTRFWWELCNGTIVLIGAKIRNNAPLVNKYLYELDQHVKQFHIVAIKRGGTTIIPKGSDQILHNDILYFATLKKYVDILPELLGKKSFETKRLMFMGGSRITMRTIQQLPQNIDIKIIEQDRERAEFLAEKCPSNVTVFIEDGRNAEFLIREGISETDAFLALTANSEANILGCMMAKQYGVKKTVAEIENIDYISMAEQLDIGTVINKKLIAAGKIYELLLKADASNIKSLTFANANVGEVIAKPKSKVTRKKIKDLKLPPDITFGALIRDGEPILVEGNTQIEPNDRVVVFFLNRSIKSIENLFN</sequence>
<evidence type="ECO:0000259" key="8">
    <source>
        <dbReference type="PROSITE" id="PS51202"/>
    </source>
</evidence>
<dbReference type="PROSITE" id="PS51201">
    <property type="entry name" value="RCK_N"/>
    <property type="match status" value="2"/>
</dbReference>
<dbReference type="STRING" id="1562970.ING2E5B_1128"/>
<feature type="domain" description="RCK C-terminal" evidence="8">
    <location>
        <begin position="141"/>
        <end position="223"/>
    </location>
</feature>
<evidence type="ECO:0000313" key="9">
    <source>
        <dbReference type="EMBL" id="CEA15880.1"/>
    </source>
</evidence>
<evidence type="ECO:0000313" key="10">
    <source>
        <dbReference type="Proteomes" id="UP000032417"/>
    </source>
</evidence>
<dbReference type="PRINTS" id="PR00335">
    <property type="entry name" value="KUPTAKETRKA"/>
</dbReference>
<dbReference type="AlphaFoldDB" id="A0A098BYW7"/>
<dbReference type="KEGG" id="pbt:ING2E5B_1128"/>
<dbReference type="InterPro" id="IPR006036">
    <property type="entry name" value="K_uptake_TrkA"/>
</dbReference>
<evidence type="ECO:0000256" key="3">
    <source>
        <dbReference type="ARBA" id="ARBA00022538"/>
    </source>
</evidence>
<dbReference type="PANTHER" id="PTHR43833:SF5">
    <property type="entry name" value="TRK SYSTEM POTASSIUM UPTAKE PROTEIN TRKA"/>
    <property type="match status" value="1"/>
</dbReference>
<dbReference type="NCBIfam" id="NF007039">
    <property type="entry name" value="PRK09496.3-2"/>
    <property type="match status" value="1"/>
</dbReference>
<dbReference type="SUPFAM" id="SSF116726">
    <property type="entry name" value="TrkA C-terminal domain-like"/>
    <property type="match status" value="2"/>
</dbReference>
<protein>
    <recommendedName>
        <fullName evidence="1">Trk system potassium uptake protein TrkA</fullName>
    </recommendedName>
</protein>
<dbReference type="PANTHER" id="PTHR43833">
    <property type="entry name" value="POTASSIUM CHANNEL PROTEIN 2-RELATED-RELATED"/>
    <property type="match status" value="1"/>
</dbReference>
<keyword evidence="10" id="KW-1185">Reference proteome</keyword>
<dbReference type="NCBIfam" id="NF007038">
    <property type="entry name" value="PRK09496.2-6"/>
    <property type="match status" value="1"/>
</dbReference>
<dbReference type="EMBL" id="LN515532">
    <property type="protein sequence ID" value="CEA15880.1"/>
    <property type="molecule type" value="Genomic_DNA"/>
</dbReference>
<dbReference type="Gene3D" id="3.40.50.720">
    <property type="entry name" value="NAD(P)-binding Rossmann-like Domain"/>
    <property type="match status" value="2"/>
</dbReference>
<evidence type="ECO:0000256" key="5">
    <source>
        <dbReference type="ARBA" id="ARBA00023027"/>
    </source>
</evidence>
<dbReference type="NCBIfam" id="NF007031">
    <property type="entry name" value="PRK09496.1-2"/>
    <property type="match status" value="1"/>
</dbReference>
<evidence type="ECO:0000256" key="6">
    <source>
        <dbReference type="ARBA" id="ARBA00023065"/>
    </source>
</evidence>
<dbReference type="Pfam" id="PF02254">
    <property type="entry name" value="TrkA_N"/>
    <property type="match status" value="2"/>
</dbReference>
<dbReference type="InterPro" id="IPR036291">
    <property type="entry name" value="NAD(P)-bd_dom_sf"/>
</dbReference>
<dbReference type="InterPro" id="IPR050721">
    <property type="entry name" value="Trk_Ktr_HKT_K-transport"/>
</dbReference>
<proteinExistence type="predicted"/>
<organism evidence="9 10">
    <name type="scientific">Fermentimonas caenicola</name>
    <dbReference type="NCBI Taxonomy" id="1562970"/>
    <lineage>
        <taxon>Bacteria</taxon>
        <taxon>Pseudomonadati</taxon>
        <taxon>Bacteroidota</taxon>
        <taxon>Bacteroidia</taxon>
        <taxon>Bacteroidales</taxon>
        <taxon>Dysgonomonadaceae</taxon>
        <taxon>Fermentimonas</taxon>
    </lineage>
</organism>
<evidence type="ECO:0000259" key="7">
    <source>
        <dbReference type="PROSITE" id="PS51201"/>
    </source>
</evidence>
<keyword evidence="6" id="KW-0406">Ion transport</keyword>
<dbReference type="InterPro" id="IPR006037">
    <property type="entry name" value="RCK_C"/>
</dbReference>
<name>A0A098BYW7_9BACT</name>
<gene>
    <name evidence="9" type="ORF">ING2E5B_1128</name>
</gene>
<dbReference type="PROSITE" id="PS51202">
    <property type="entry name" value="RCK_C"/>
    <property type="match status" value="2"/>
</dbReference>
<keyword evidence="2" id="KW-0813">Transport</keyword>
<dbReference type="GO" id="GO:0005886">
    <property type="term" value="C:plasma membrane"/>
    <property type="evidence" value="ECO:0007669"/>
    <property type="project" value="InterPro"/>
</dbReference>
<feature type="domain" description="RCK C-terminal" evidence="8">
    <location>
        <begin position="365"/>
        <end position="445"/>
    </location>
</feature>
<dbReference type="InterPro" id="IPR003148">
    <property type="entry name" value="RCK_N"/>
</dbReference>
<keyword evidence="4" id="KW-0630">Potassium</keyword>
<keyword evidence="5" id="KW-0520">NAD</keyword>
<dbReference type="HOGENOM" id="CLU_046525_0_3_10"/>
<feature type="domain" description="RCK N-terminal" evidence="7">
    <location>
        <begin position="1"/>
        <end position="121"/>
    </location>
</feature>
<dbReference type="GO" id="GO:0015079">
    <property type="term" value="F:potassium ion transmembrane transporter activity"/>
    <property type="evidence" value="ECO:0007669"/>
    <property type="project" value="InterPro"/>
</dbReference>
<feature type="domain" description="RCK N-terminal" evidence="7">
    <location>
        <begin position="228"/>
        <end position="345"/>
    </location>
</feature>
<dbReference type="PATRIC" id="fig|1562970.3.peg.1116"/>
<accession>A0A098BYW7</accession>
<evidence type="ECO:0000256" key="1">
    <source>
        <dbReference type="ARBA" id="ARBA00017378"/>
    </source>
</evidence>
<dbReference type="Gene3D" id="3.30.70.1450">
    <property type="entry name" value="Regulator of K+ conductance, C-terminal domain"/>
    <property type="match status" value="2"/>
</dbReference>
<keyword evidence="3" id="KW-0633">Potassium transport</keyword>
<evidence type="ECO:0000256" key="4">
    <source>
        <dbReference type="ARBA" id="ARBA00022958"/>
    </source>
</evidence>
<dbReference type="OrthoDB" id="9775180at2"/>
<dbReference type="Proteomes" id="UP000032417">
    <property type="component" value="Chromosome 1"/>
</dbReference>
<reference evidence="9 10" key="1">
    <citation type="submission" date="2014-08" db="EMBL/GenBank/DDBJ databases">
        <authorList>
            <person name="Wibberg D."/>
        </authorList>
    </citation>
    <scope>NUCLEOTIDE SEQUENCE [LARGE SCALE GENOMIC DNA]</scope>
    <source>
        <strain evidence="10">ING2-E5B</strain>
    </source>
</reference>